<evidence type="ECO:0000313" key="9">
    <source>
        <dbReference type="Proteomes" id="UP000320762"/>
    </source>
</evidence>
<feature type="region of interest" description="Disordered" evidence="5">
    <location>
        <begin position="471"/>
        <end position="713"/>
    </location>
</feature>
<gene>
    <name evidence="8" type="ORF">BD626DRAFT_535315</name>
</gene>
<feature type="compositionally biased region" description="Pro residues" evidence="5">
    <location>
        <begin position="1"/>
        <end position="10"/>
    </location>
</feature>
<keyword evidence="4" id="KW-0904">Protein phosphatase</keyword>
<dbReference type="InterPro" id="IPR000340">
    <property type="entry name" value="Dual-sp_phosphatase_cat-dom"/>
</dbReference>
<feature type="domain" description="Tyrosine specific protein phosphatases" evidence="7">
    <location>
        <begin position="238"/>
        <end position="282"/>
    </location>
</feature>
<reference evidence="8 9" key="1">
    <citation type="journal article" date="2019" name="New Phytol.">
        <title>Comparative genomics reveals unique wood-decay strategies and fruiting body development in the Schizophyllaceae.</title>
        <authorList>
            <person name="Almasi E."/>
            <person name="Sahu N."/>
            <person name="Krizsan K."/>
            <person name="Balint B."/>
            <person name="Kovacs G.M."/>
            <person name="Kiss B."/>
            <person name="Cseklye J."/>
            <person name="Drula E."/>
            <person name="Henrissat B."/>
            <person name="Nagy I."/>
            <person name="Chovatia M."/>
            <person name="Adam C."/>
            <person name="LaButti K."/>
            <person name="Lipzen A."/>
            <person name="Riley R."/>
            <person name="Grigoriev I.V."/>
            <person name="Nagy L.G."/>
        </authorList>
    </citation>
    <scope>NUCLEOTIDE SEQUENCE [LARGE SCALE GENOMIC DNA]</scope>
    <source>
        <strain evidence="8 9">NL-1724</strain>
    </source>
</reference>
<evidence type="ECO:0000259" key="6">
    <source>
        <dbReference type="PROSITE" id="PS50054"/>
    </source>
</evidence>
<dbReference type="Proteomes" id="UP000320762">
    <property type="component" value="Unassembled WGS sequence"/>
</dbReference>
<dbReference type="EC" id="3.1.3.48" evidence="2"/>
<dbReference type="GO" id="GO:0043409">
    <property type="term" value="P:negative regulation of MAPK cascade"/>
    <property type="evidence" value="ECO:0007669"/>
    <property type="project" value="TreeGrafter"/>
</dbReference>
<sequence>MLQNPPPRLSAPPRRRGPPAPLHIETPARNPAISRPPSESSASALTSESENHPFGALKGRNGRNMKGLSLALPSAQSSSNSLQLPDGGALKSALPDFGRSDQLRRPSVISLPSTANPLARNYRREEDGSPTVPYADGPIQILPGVWLGSEDNARDWKGLLERGIRSILNVAKEVATPFEDAANAQSLRSTVSTPNFGETKFNRDPNSTYYPAHIPSGRPSMHYLKLQWSHGEKDLVETGFPTAMAFADAARTRGEGLLVHCQCGVSRSATVVIAMVMRAAFEHLHWVPTDVWALRDMNSAYDYVKSKSRWAGPNMSLIFQLREYEKQLARDAGIASPCSVSSRSSALADEEWGRRRAMLDQEDDVAPKRDESIAPAVRASMSEEAAALDKAMEDRIIARKSSQSSVASSAGTGPWRSRYGSHSSQHGILAFPRKHRRASSIASTTNGSILSEDLVEADEEAELLGVGGRFDSMNFERGRSPSNSGDDHTSATNSPDDDDHEDQRGFPTGPSVLLAPPPNKRRSVRQPPSLSVPPSAPAWKSNFSFAVGPPPSATRSTFDLDPVPPHVIPERDAPRMQSAPATRHKRRPPSLSILPPVPSSPVHCDVIINPPSANAEQTETPQKAKKSRPVSTQTITAKTYAASQSSSPIRSEPASRSSSRSRVPTTPMPPLRLRTRTESRKPAPPPLHLRVPVPETPSRPRRPSLHTPSQSQTLFVFPPSPGCGATPSTMTLTMTQGTPTPRADSVPFPLMTSGTPRVETFRKHGRTRSYIGIGVPPTPTTAFAKVDVRGIVG</sequence>
<dbReference type="InterPro" id="IPR016130">
    <property type="entry name" value="Tyr_Pase_AS"/>
</dbReference>
<comment type="caution">
    <text evidence="8">The sequence shown here is derived from an EMBL/GenBank/DDBJ whole genome shotgun (WGS) entry which is preliminary data.</text>
</comment>
<dbReference type="InterPro" id="IPR029021">
    <property type="entry name" value="Prot-tyrosine_phosphatase-like"/>
</dbReference>
<keyword evidence="9" id="KW-1185">Reference proteome</keyword>
<evidence type="ECO:0000256" key="1">
    <source>
        <dbReference type="ARBA" id="ARBA00008601"/>
    </source>
</evidence>
<feature type="compositionally biased region" description="Low complexity" evidence="5">
    <location>
        <begin position="643"/>
        <end position="665"/>
    </location>
</feature>
<feature type="region of interest" description="Disordered" evidence="5">
    <location>
        <begin position="399"/>
        <end position="423"/>
    </location>
</feature>
<dbReference type="SUPFAM" id="SSF52799">
    <property type="entry name" value="(Phosphotyrosine protein) phosphatases II"/>
    <property type="match status" value="1"/>
</dbReference>
<name>A0A550CM27_9AGAR</name>
<feature type="compositionally biased region" description="Polar residues" evidence="5">
    <location>
        <begin position="611"/>
        <end position="621"/>
    </location>
</feature>
<protein>
    <recommendedName>
        <fullName evidence="2">protein-tyrosine-phosphatase</fullName>
        <ecNumber evidence="2">3.1.3.48</ecNumber>
    </recommendedName>
</protein>
<accession>A0A550CM27</accession>
<feature type="compositionally biased region" description="Low complexity" evidence="5">
    <location>
        <begin position="401"/>
        <end position="410"/>
    </location>
</feature>
<evidence type="ECO:0000256" key="4">
    <source>
        <dbReference type="ARBA" id="ARBA00022912"/>
    </source>
</evidence>
<dbReference type="GO" id="GO:0005737">
    <property type="term" value="C:cytoplasm"/>
    <property type="evidence" value="ECO:0007669"/>
    <property type="project" value="TreeGrafter"/>
</dbReference>
<comment type="similarity">
    <text evidence="1">Belongs to the protein-tyrosine phosphatase family. Non-receptor class dual specificity subfamily.</text>
</comment>
<dbReference type="PANTHER" id="PTHR10159">
    <property type="entry name" value="DUAL SPECIFICITY PROTEIN PHOSPHATASE"/>
    <property type="match status" value="1"/>
</dbReference>
<dbReference type="AlphaFoldDB" id="A0A550CM27"/>
<dbReference type="OrthoDB" id="2017893at2759"/>
<evidence type="ECO:0000313" key="8">
    <source>
        <dbReference type="EMBL" id="TRM65817.1"/>
    </source>
</evidence>
<evidence type="ECO:0000256" key="2">
    <source>
        <dbReference type="ARBA" id="ARBA00013064"/>
    </source>
</evidence>
<feature type="region of interest" description="Disordered" evidence="5">
    <location>
        <begin position="358"/>
        <end position="380"/>
    </location>
</feature>
<feature type="domain" description="Tyrosine-protein phosphatase" evidence="6">
    <location>
        <begin position="137"/>
        <end position="330"/>
    </location>
</feature>
<evidence type="ECO:0000256" key="5">
    <source>
        <dbReference type="SAM" id="MobiDB-lite"/>
    </source>
</evidence>
<dbReference type="GO" id="GO:0008330">
    <property type="term" value="F:protein tyrosine/threonine phosphatase activity"/>
    <property type="evidence" value="ECO:0007669"/>
    <property type="project" value="TreeGrafter"/>
</dbReference>
<dbReference type="GO" id="GO:0033550">
    <property type="term" value="F:MAP kinase tyrosine phosphatase activity"/>
    <property type="evidence" value="ECO:0007669"/>
    <property type="project" value="TreeGrafter"/>
</dbReference>
<proteinExistence type="inferred from homology"/>
<dbReference type="PANTHER" id="PTHR10159:SF519">
    <property type="entry name" value="DUAL SPECIFICITY PROTEIN PHOSPHATASE MPK3"/>
    <property type="match status" value="1"/>
</dbReference>
<dbReference type="Pfam" id="PF00782">
    <property type="entry name" value="DSPc"/>
    <property type="match status" value="1"/>
</dbReference>
<dbReference type="SMART" id="SM00195">
    <property type="entry name" value="DSPc"/>
    <property type="match status" value="1"/>
</dbReference>
<keyword evidence="3" id="KW-0378">Hydrolase</keyword>
<feature type="compositionally biased region" description="Basic and acidic residues" evidence="5">
    <location>
        <begin position="474"/>
        <end position="489"/>
    </location>
</feature>
<dbReference type="PROSITE" id="PS50056">
    <property type="entry name" value="TYR_PHOSPHATASE_2"/>
    <property type="match status" value="1"/>
</dbReference>
<feature type="compositionally biased region" description="Basic and acidic residues" evidence="5">
    <location>
        <begin position="358"/>
        <end position="372"/>
    </location>
</feature>
<feature type="region of interest" description="Disordered" evidence="5">
    <location>
        <begin position="1"/>
        <end position="66"/>
    </location>
</feature>
<dbReference type="Gene3D" id="3.90.190.10">
    <property type="entry name" value="Protein tyrosine phosphatase superfamily"/>
    <property type="match status" value="1"/>
</dbReference>
<dbReference type="PROSITE" id="PS00383">
    <property type="entry name" value="TYR_PHOSPHATASE_1"/>
    <property type="match status" value="1"/>
</dbReference>
<dbReference type="EMBL" id="VDMD01000004">
    <property type="protein sequence ID" value="TRM65817.1"/>
    <property type="molecule type" value="Genomic_DNA"/>
</dbReference>
<dbReference type="InterPro" id="IPR000387">
    <property type="entry name" value="Tyr_Pase_dom"/>
</dbReference>
<evidence type="ECO:0000256" key="3">
    <source>
        <dbReference type="ARBA" id="ARBA00022801"/>
    </source>
</evidence>
<organism evidence="8 9">
    <name type="scientific">Schizophyllum amplum</name>
    <dbReference type="NCBI Taxonomy" id="97359"/>
    <lineage>
        <taxon>Eukaryota</taxon>
        <taxon>Fungi</taxon>
        <taxon>Dikarya</taxon>
        <taxon>Basidiomycota</taxon>
        <taxon>Agaricomycotina</taxon>
        <taxon>Agaricomycetes</taxon>
        <taxon>Agaricomycetidae</taxon>
        <taxon>Agaricales</taxon>
        <taxon>Schizophyllaceae</taxon>
        <taxon>Schizophyllum</taxon>
    </lineage>
</organism>
<dbReference type="PROSITE" id="PS50054">
    <property type="entry name" value="TYR_PHOSPHATASE_DUAL"/>
    <property type="match status" value="1"/>
</dbReference>
<dbReference type="STRING" id="97359.A0A550CM27"/>
<evidence type="ECO:0000259" key="7">
    <source>
        <dbReference type="PROSITE" id="PS50056"/>
    </source>
</evidence>
<dbReference type="InterPro" id="IPR020422">
    <property type="entry name" value="TYR_PHOSPHATASE_DUAL_dom"/>
</dbReference>
<feature type="compositionally biased region" description="Low complexity" evidence="5">
    <location>
        <begin position="38"/>
        <end position="48"/>
    </location>
</feature>
<dbReference type="GO" id="GO:0017017">
    <property type="term" value="F:MAP kinase tyrosine/serine/threonine phosphatase activity"/>
    <property type="evidence" value="ECO:0007669"/>
    <property type="project" value="TreeGrafter"/>
</dbReference>